<name>A0A1A8XE87_9PROT</name>
<accession>A0A1A8XE87</accession>
<gene>
    <name evidence="1" type="ORF">ACCAA_1050001</name>
</gene>
<evidence type="ECO:0000313" key="2">
    <source>
        <dbReference type="Proteomes" id="UP000199169"/>
    </source>
</evidence>
<sequence length="26" mass="2723">MSETSPNALAKILAFAALLRPPLAKV</sequence>
<keyword evidence="2" id="KW-1185">Reference proteome</keyword>
<reference evidence="1 2" key="1">
    <citation type="submission" date="2016-06" db="EMBL/GenBank/DDBJ databases">
        <authorList>
            <person name="Kjaerup R.B."/>
            <person name="Dalgaard T.S."/>
            <person name="Juul-Madsen H.R."/>
        </authorList>
    </citation>
    <scope>NUCLEOTIDE SEQUENCE [LARGE SCALE GENOMIC DNA]</scope>
    <source>
        <strain evidence="1">3</strain>
    </source>
</reference>
<dbReference type="Proteomes" id="UP000199169">
    <property type="component" value="Unassembled WGS sequence"/>
</dbReference>
<dbReference type="AlphaFoldDB" id="A0A1A8XE87"/>
<organism evidence="1 2">
    <name type="scientific">Candidatus Accumulibacter aalborgensis</name>
    <dbReference type="NCBI Taxonomy" id="1860102"/>
    <lineage>
        <taxon>Bacteria</taxon>
        <taxon>Pseudomonadati</taxon>
        <taxon>Pseudomonadota</taxon>
        <taxon>Betaproteobacteria</taxon>
        <taxon>Candidatus Accumulibacter</taxon>
    </lineage>
</organism>
<evidence type="ECO:0000313" key="1">
    <source>
        <dbReference type="EMBL" id="SBT03485.1"/>
    </source>
</evidence>
<dbReference type="EMBL" id="FLQX01000008">
    <property type="protein sequence ID" value="SBT03485.1"/>
    <property type="molecule type" value="Genomic_DNA"/>
</dbReference>
<protein>
    <submittedName>
        <fullName evidence="1">Uncharacterized protein</fullName>
    </submittedName>
</protein>
<proteinExistence type="predicted"/>